<feature type="signal peptide" evidence="3">
    <location>
        <begin position="1"/>
        <end position="20"/>
    </location>
</feature>
<feature type="transmembrane region" description="Helical" evidence="2">
    <location>
        <begin position="94"/>
        <end position="112"/>
    </location>
</feature>
<evidence type="ECO:0000256" key="1">
    <source>
        <dbReference type="SAM" id="MobiDB-lite"/>
    </source>
</evidence>
<evidence type="ECO:0000313" key="5">
    <source>
        <dbReference type="EMBL" id="KAG1370130.1"/>
    </source>
</evidence>
<sequence>MSLGKLAIVIGAGLVGSALSKEGRLSDITGIFSGALKVITKHLQQDKDNSQSSGKPQTDTLLAQVNSLRQELQTLASSRSVTIVTGTSAGSGTYGVTAVIVIGVVGYGYVWWKGWKLSDVMFVTQRGLSNACTAVGKKLDLVSSSIADARRHLSSRIDRVDINLDECRDLTNATKGEVSRLNGELSGIHQDVESVHRFIQTLGTKISRIEESQDITTRGLYSLCMFVDSLDNRRDAEPTQVLPSSSRLAIEPPQTTPVTRNISLPPATLDSPSASASPSPSAAVESPKILRSSTAVSASGLKELQGFSNTVILGIPKSNSIKIGTSEASSGNPSVGEPSSSTSSSSRSGWKLPSFSVLTRTRGTAT</sequence>
<evidence type="ECO:0000313" key="6">
    <source>
        <dbReference type="Proteomes" id="UP000797356"/>
    </source>
</evidence>
<dbReference type="Pfam" id="PF07889">
    <property type="entry name" value="DUF1664"/>
    <property type="match status" value="1"/>
</dbReference>
<reference evidence="5" key="2">
    <citation type="submission" date="2019-07" db="EMBL/GenBank/DDBJ databases">
        <authorList>
            <person name="Yang Y."/>
            <person name="Bocs S."/>
            <person name="Baudouin L."/>
        </authorList>
    </citation>
    <scope>NUCLEOTIDE SEQUENCE</scope>
    <source>
        <tissue evidence="5">Spear leaf of Hainan Tall coconut</tissue>
    </source>
</reference>
<dbReference type="PANTHER" id="PTHR47289:SF2">
    <property type="entry name" value="TRANSCRIPTION FACTOR, PUTATIVE (DUF1664)-RELATED"/>
    <property type="match status" value="1"/>
</dbReference>
<feature type="compositionally biased region" description="Polar residues" evidence="1">
    <location>
        <begin position="356"/>
        <end position="366"/>
    </location>
</feature>
<feature type="compositionally biased region" description="Low complexity" evidence="1">
    <location>
        <begin position="339"/>
        <end position="348"/>
    </location>
</feature>
<keyword evidence="2" id="KW-1133">Transmembrane helix</keyword>
<feature type="region of interest" description="Disordered" evidence="1">
    <location>
        <begin position="322"/>
        <end position="366"/>
    </location>
</feature>
<keyword evidence="5" id="KW-0687">Ribonucleoprotein</keyword>
<feature type="chain" id="PRO_5035469849" evidence="3">
    <location>
        <begin position="21"/>
        <end position="366"/>
    </location>
</feature>
<dbReference type="AlphaFoldDB" id="A0A8K0IX52"/>
<evidence type="ECO:0000259" key="4">
    <source>
        <dbReference type="Pfam" id="PF07889"/>
    </source>
</evidence>
<name>A0A8K0IX52_COCNU</name>
<feature type="region of interest" description="Disordered" evidence="1">
    <location>
        <begin position="237"/>
        <end position="288"/>
    </location>
</feature>
<comment type="caution">
    <text evidence="5">The sequence shown here is derived from an EMBL/GenBank/DDBJ whole genome shotgun (WGS) entry which is preliminary data.</text>
</comment>
<dbReference type="InterPro" id="IPR012458">
    <property type="entry name" value="DUF1664"/>
</dbReference>
<dbReference type="PANTHER" id="PTHR47289">
    <property type="entry name" value="TRANSCRIPTION FACTOR, PUTATIVE (DUF1664)-RELATED"/>
    <property type="match status" value="1"/>
</dbReference>
<evidence type="ECO:0000256" key="2">
    <source>
        <dbReference type="SAM" id="Phobius"/>
    </source>
</evidence>
<organism evidence="5 6">
    <name type="scientific">Cocos nucifera</name>
    <name type="common">Coconut palm</name>
    <dbReference type="NCBI Taxonomy" id="13894"/>
    <lineage>
        <taxon>Eukaryota</taxon>
        <taxon>Viridiplantae</taxon>
        <taxon>Streptophyta</taxon>
        <taxon>Embryophyta</taxon>
        <taxon>Tracheophyta</taxon>
        <taxon>Spermatophyta</taxon>
        <taxon>Magnoliopsida</taxon>
        <taxon>Liliopsida</taxon>
        <taxon>Arecaceae</taxon>
        <taxon>Arecoideae</taxon>
        <taxon>Cocoseae</taxon>
        <taxon>Attaleinae</taxon>
        <taxon>Cocos</taxon>
    </lineage>
</organism>
<keyword evidence="2" id="KW-0472">Membrane</keyword>
<keyword evidence="5" id="KW-0689">Ribosomal protein</keyword>
<proteinExistence type="predicted"/>
<feature type="compositionally biased region" description="Low complexity" evidence="1">
    <location>
        <begin position="263"/>
        <end position="283"/>
    </location>
</feature>
<feature type="domain" description="DUF1664" evidence="4">
    <location>
        <begin position="90"/>
        <end position="213"/>
    </location>
</feature>
<keyword evidence="2" id="KW-0812">Transmembrane</keyword>
<keyword evidence="6" id="KW-1185">Reference proteome</keyword>
<feature type="compositionally biased region" description="Polar residues" evidence="1">
    <location>
        <begin position="322"/>
        <end position="333"/>
    </location>
</feature>
<evidence type="ECO:0000256" key="3">
    <source>
        <dbReference type="SAM" id="SignalP"/>
    </source>
</evidence>
<accession>A0A8K0IX52</accession>
<dbReference type="OrthoDB" id="544175at2759"/>
<protein>
    <submittedName>
        <fullName evidence="5">30S ribosomal protein S5</fullName>
    </submittedName>
</protein>
<dbReference type="GO" id="GO:0005840">
    <property type="term" value="C:ribosome"/>
    <property type="evidence" value="ECO:0007669"/>
    <property type="project" value="UniProtKB-KW"/>
</dbReference>
<keyword evidence="3" id="KW-0732">Signal</keyword>
<dbReference type="EMBL" id="CM017886">
    <property type="protein sequence ID" value="KAG1370130.1"/>
    <property type="molecule type" value="Genomic_DNA"/>
</dbReference>
<gene>
    <name evidence="5" type="ORF">COCNU_15G004960</name>
</gene>
<reference evidence="5" key="1">
    <citation type="journal article" date="2017" name="Gigascience">
        <title>The genome draft of coconut (Cocos nucifera).</title>
        <authorList>
            <person name="Xiao Y."/>
            <person name="Xu P."/>
            <person name="Fan H."/>
            <person name="Baudouin L."/>
            <person name="Xia W."/>
            <person name="Bocs S."/>
            <person name="Xu J."/>
            <person name="Li Q."/>
            <person name="Guo A."/>
            <person name="Zhou L."/>
            <person name="Li J."/>
            <person name="Wu Y."/>
            <person name="Ma Z."/>
            <person name="Armero A."/>
            <person name="Issali A.E."/>
            <person name="Liu N."/>
            <person name="Peng M."/>
            <person name="Yang Y."/>
        </authorList>
    </citation>
    <scope>NUCLEOTIDE SEQUENCE</scope>
    <source>
        <tissue evidence="5">Spear leaf of Hainan Tall coconut</tissue>
    </source>
</reference>
<dbReference type="Proteomes" id="UP000797356">
    <property type="component" value="Chromosome 15"/>
</dbReference>